<reference evidence="8 9" key="1">
    <citation type="submission" date="2018-04" db="EMBL/GenBank/DDBJ databases">
        <title>Active sludge and wastewater microbial communities from Klosterneuburg, Austria.</title>
        <authorList>
            <person name="Wagner M."/>
        </authorList>
    </citation>
    <scope>NUCLEOTIDE SEQUENCE [LARGE SCALE GENOMIC DNA]</scope>
    <source>
        <strain evidence="8 9">Nl12</strain>
    </source>
</reference>
<dbReference type="InterPro" id="IPR010445">
    <property type="entry name" value="LapA_dom"/>
</dbReference>
<dbReference type="Pfam" id="PF06305">
    <property type="entry name" value="LapA_dom"/>
    <property type="match status" value="1"/>
</dbReference>
<evidence type="ECO:0000256" key="3">
    <source>
        <dbReference type="ARBA" id="ARBA00022989"/>
    </source>
</evidence>
<proteinExistence type="predicted"/>
<dbReference type="EMBL" id="QAOK01000005">
    <property type="protein sequence ID" value="PTQ82336.1"/>
    <property type="molecule type" value="Genomic_DNA"/>
</dbReference>
<evidence type="ECO:0000256" key="6">
    <source>
        <dbReference type="SAM" id="Phobius"/>
    </source>
</evidence>
<evidence type="ECO:0000256" key="1">
    <source>
        <dbReference type="ARBA" id="ARBA00022475"/>
    </source>
</evidence>
<sequence length="155" mass="17160">MEPRPDRLRTLSFYHFSQPEPGGIARQVFHVRIWHIVPLAEKEAVFPDLDTGVRKGVVVQLQLIAALVIVFLIVTFAVQNAVEVSVIFLLWRADASLAVVIAVCFGLGALIGALVTLPTMLRERMAIGRLHKEVEALRAENDSLRALKQNETSAP</sequence>
<gene>
    <name evidence="8" type="ORF">C8R21_10597</name>
</gene>
<evidence type="ECO:0000313" key="9">
    <source>
        <dbReference type="Proteomes" id="UP000244152"/>
    </source>
</evidence>
<dbReference type="RefSeq" id="WP_258192250.1">
    <property type="nucleotide sequence ID" value="NZ_QAOK01000005.1"/>
</dbReference>
<comment type="caution">
    <text evidence="8">The sequence shown here is derived from an EMBL/GenBank/DDBJ whole genome shotgun (WGS) entry which is preliminary data.</text>
</comment>
<keyword evidence="5" id="KW-0175">Coiled coil</keyword>
<keyword evidence="2 6" id="KW-0812">Transmembrane</keyword>
<dbReference type="Proteomes" id="UP000244152">
    <property type="component" value="Unassembled WGS sequence"/>
</dbReference>
<evidence type="ECO:0000256" key="5">
    <source>
        <dbReference type="SAM" id="Coils"/>
    </source>
</evidence>
<keyword evidence="3 6" id="KW-1133">Transmembrane helix</keyword>
<feature type="transmembrane region" description="Helical" evidence="6">
    <location>
        <begin position="63"/>
        <end position="91"/>
    </location>
</feature>
<keyword evidence="1" id="KW-1003">Cell membrane</keyword>
<feature type="domain" description="Lipopolysaccharide assembly protein A" evidence="7">
    <location>
        <begin position="79"/>
        <end position="141"/>
    </location>
</feature>
<feature type="coiled-coil region" evidence="5">
    <location>
        <begin position="127"/>
        <end position="154"/>
    </location>
</feature>
<accession>A0A2T5IES2</accession>
<dbReference type="AlphaFoldDB" id="A0A2T5IES2"/>
<dbReference type="PANTHER" id="PTHR41335">
    <property type="entry name" value="MEMBRANE PROTEIN-RELATED"/>
    <property type="match status" value="1"/>
</dbReference>
<feature type="transmembrane region" description="Helical" evidence="6">
    <location>
        <begin position="97"/>
        <end position="121"/>
    </location>
</feature>
<name>A0A2T5IES2_9PROT</name>
<evidence type="ECO:0000256" key="2">
    <source>
        <dbReference type="ARBA" id="ARBA00022692"/>
    </source>
</evidence>
<dbReference type="GO" id="GO:0005886">
    <property type="term" value="C:plasma membrane"/>
    <property type="evidence" value="ECO:0007669"/>
    <property type="project" value="InterPro"/>
</dbReference>
<protein>
    <submittedName>
        <fullName evidence="8">Putative integral membrane protein</fullName>
    </submittedName>
</protein>
<keyword evidence="4 6" id="KW-0472">Membrane</keyword>
<evidence type="ECO:0000259" key="7">
    <source>
        <dbReference type="Pfam" id="PF06305"/>
    </source>
</evidence>
<evidence type="ECO:0000256" key="4">
    <source>
        <dbReference type="ARBA" id="ARBA00023136"/>
    </source>
</evidence>
<evidence type="ECO:0000313" key="8">
    <source>
        <dbReference type="EMBL" id="PTQ82336.1"/>
    </source>
</evidence>
<organism evidence="8 9">
    <name type="scientific">Nitrosospira multiformis</name>
    <dbReference type="NCBI Taxonomy" id="1231"/>
    <lineage>
        <taxon>Bacteria</taxon>
        <taxon>Pseudomonadati</taxon>
        <taxon>Pseudomonadota</taxon>
        <taxon>Betaproteobacteria</taxon>
        <taxon>Nitrosomonadales</taxon>
        <taxon>Nitrosomonadaceae</taxon>
        <taxon>Nitrosospira</taxon>
    </lineage>
</organism>
<dbReference type="PANTHER" id="PTHR41335:SF1">
    <property type="entry name" value="MEMBRANE PROTEIN"/>
    <property type="match status" value="1"/>
</dbReference>